<feature type="compositionally biased region" description="Basic residues" evidence="4">
    <location>
        <begin position="1243"/>
        <end position="1253"/>
    </location>
</feature>
<dbReference type="GO" id="GO:0005524">
    <property type="term" value="F:ATP binding"/>
    <property type="evidence" value="ECO:0007669"/>
    <property type="project" value="UniProtKB-UniRule"/>
</dbReference>
<reference evidence="6 7" key="1">
    <citation type="submission" date="2017-06" db="EMBL/GenBank/DDBJ databases">
        <title>Aedes aegypti genome working group (AGWG) sequencing and assembly.</title>
        <authorList>
            <consortium name="Aedes aegypti Genome Working Group (AGWG)"/>
            <person name="Matthews B.J."/>
        </authorList>
    </citation>
    <scope>NUCLEOTIDE SEQUENCE [LARGE SCALE GENOMIC DNA]</scope>
    <source>
        <strain evidence="6 7">LVP_AGWG</strain>
    </source>
</reference>
<dbReference type="Gene3D" id="1.10.510.10">
    <property type="entry name" value="Transferase(Phosphotransferase) domain 1"/>
    <property type="match status" value="2"/>
</dbReference>
<feature type="compositionally biased region" description="Basic and acidic residues" evidence="4">
    <location>
        <begin position="1064"/>
        <end position="1080"/>
    </location>
</feature>
<evidence type="ECO:0000313" key="6">
    <source>
        <dbReference type="EnsemblMetazoa" id="AAEL000343-PC"/>
    </source>
</evidence>
<feature type="region of interest" description="Disordered" evidence="4">
    <location>
        <begin position="1225"/>
        <end position="1281"/>
    </location>
</feature>
<feature type="compositionally biased region" description="Acidic residues" evidence="4">
    <location>
        <begin position="918"/>
        <end position="960"/>
    </location>
</feature>
<organism evidence="6 7">
    <name type="scientific">Aedes aegypti</name>
    <name type="common">Yellowfever mosquito</name>
    <name type="synonym">Culex aegypti</name>
    <dbReference type="NCBI Taxonomy" id="7159"/>
    <lineage>
        <taxon>Eukaryota</taxon>
        <taxon>Metazoa</taxon>
        <taxon>Ecdysozoa</taxon>
        <taxon>Arthropoda</taxon>
        <taxon>Hexapoda</taxon>
        <taxon>Insecta</taxon>
        <taxon>Pterygota</taxon>
        <taxon>Neoptera</taxon>
        <taxon>Endopterygota</taxon>
        <taxon>Diptera</taxon>
        <taxon>Nematocera</taxon>
        <taxon>Culicoidea</taxon>
        <taxon>Culicidae</taxon>
        <taxon>Culicinae</taxon>
        <taxon>Aedini</taxon>
        <taxon>Aedes</taxon>
        <taxon>Stegomyia</taxon>
    </lineage>
</organism>
<dbReference type="EC" id="2.7.11.1" evidence="1"/>
<evidence type="ECO:0000259" key="5">
    <source>
        <dbReference type="PROSITE" id="PS50011"/>
    </source>
</evidence>
<dbReference type="OrthoDB" id="2687620at2759"/>
<dbReference type="EnsemblMetazoa" id="AAEL000343-RC">
    <property type="protein sequence ID" value="AAEL000343-PC"/>
    <property type="gene ID" value="AAEL000343"/>
</dbReference>
<dbReference type="FunFam" id="3.30.200.20:FF:000726">
    <property type="entry name" value="Uncharacterized protein, isoform A"/>
    <property type="match status" value="1"/>
</dbReference>
<dbReference type="InterPro" id="IPR008271">
    <property type="entry name" value="Ser/Thr_kinase_AS"/>
</dbReference>
<gene>
    <name evidence="6" type="primary">5575134</name>
</gene>
<dbReference type="GO" id="GO:0004674">
    <property type="term" value="F:protein serine/threonine kinase activity"/>
    <property type="evidence" value="ECO:0007669"/>
    <property type="project" value="UniProtKB-EC"/>
</dbReference>
<dbReference type="Gene3D" id="3.30.200.20">
    <property type="entry name" value="Phosphorylase Kinase, domain 1"/>
    <property type="match status" value="1"/>
</dbReference>
<feature type="compositionally biased region" description="Basic residues" evidence="4">
    <location>
        <begin position="1165"/>
        <end position="1174"/>
    </location>
</feature>
<dbReference type="PANTHER" id="PTHR11909">
    <property type="entry name" value="CASEIN KINASE-RELATED"/>
    <property type="match status" value="1"/>
</dbReference>
<evidence type="ECO:0000256" key="2">
    <source>
        <dbReference type="ARBA" id="ARBA00022741"/>
    </source>
</evidence>
<dbReference type="Pfam" id="PF00069">
    <property type="entry name" value="Pkinase"/>
    <property type="match status" value="1"/>
</dbReference>
<name>A0A6I8T3C0_AEDAE</name>
<dbReference type="InterPro" id="IPR000719">
    <property type="entry name" value="Prot_kinase_dom"/>
</dbReference>
<feature type="region of interest" description="Disordered" evidence="4">
    <location>
        <begin position="662"/>
        <end position="698"/>
    </location>
</feature>
<sequence length="1313" mass="149259">MGHDDDNHFQRVRNGSHLPNGSKLNLHSHPEDGTVGRFSRSTSLLRQVLRLYQNNSKSKTLRRRKRRETSSKTSSRPSQKARAKRHHNFPLRNNMGKRHAADSENHQYETPQKRQKVSIETPTSCSPALNVSFQLTREFVDGTILTDLSLKDWRIGKPIGKGSFGEIFLASDNVSKPVTSENAKYVVKIEPHSNGPLFVEIHALLNTAKRTESNPIPPGMPEYIASGSHYFKDERYRFLILKRYQRDLNSLIKNKRVDPKSIPIIACQILDVLEHLHDKGYVHSDIKAENLMIGKVPVSELTNVKSAKLLINKCANGENSPNKKKTVSGGEGGGGYNGLLSTPTVTVKKAVEFSGSNPVRSCRGNGVAESEIYQNMVKSHYLRPLKNIVYRDDSDDEDHKNSKNKRKRRKDGDNSKSFFYHITTKNVNENFKQIDVHISRNGAAIKVEAKEKDEQKKQKQAGTGPMEERIHLIDFGLASKFMDSTGQHRPFCMDQRRAHDGTLEFTSRDAHMGAHARRSDLECLGYNLIFWSRGFLPWKDEKMLNQPEQVHRMKEYFMTDVREMLKTIYGEDCPKYLGDFLHYVGGLTYDDRPDYDYLRSLFFQELQRLGYKPKSRLKLIVEDIAKLSQRLTSQDEAESTNKINHVKSLMKLGVLPYRESTLHNKTTSPKNLRSKRDSARTPANGKSHGGKGSTHKKEKKFCWSEILSTDPDQIARERAEKEFERADQMEEVVIRYSGNPTYAIRELENKTSNALDYIESEDYIKGYTKPMMDILRKRQSQLMRDITQANGFSSNGVKKPPDVKHRDKTMVEAEPEEDEEMEQEDDEDAQEDDSDNEEEEDEEEVAAEEEEEDGEEEAEDEEEDEEADSGNDDVDGEEEEEVEEEQIHDRRKLTQGKRQVARKMGRTTKAATIRKEESDSDFINDVEEEEEEEEDEQVNGEEEAEKQDSEVDEKAEESEGSEVIGKPRTVRRRQLLSESSDQKDSDFNDQESSEYESRGSRGHRKPGGRQRLNRDRSKPGHNNHQPYSKANAGNNNKKVPVIARNNNNNNNHHHHKPYYGDVDDSSHDAPPQHHDREQQQKFRLMKRRKSGLRERIRPTARSINYQDDLHQKKSRKRSAKRYSDDEDYCQVDESSCSSSHSATSVGSASTAVSSDFSEYSDQAVPKRKSSRKRVIPAFSNSSRSALSSNSRSSSVHNVAANGGVTTATTNGHGIFSGRRIYPDDEDDFFDDDDTRDMDYSPVKNKRTNRKPINSRKTITSLKKRNGESKGGSTAGSTAAGLPGSCAVAAVSKGGVVAGLRGRRDHAIRTYSRG</sequence>
<accession>A0A6I8T3C0</accession>
<dbReference type="InterPro" id="IPR011009">
    <property type="entry name" value="Kinase-like_dom_sf"/>
</dbReference>
<dbReference type="Proteomes" id="UP000008820">
    <property type="component" value="Chromosome 2"/>
</dbReference>
<dbReference type="SMART" id="SM00220">
    <property type="entry name" value="S_TKc"/>
    <property type="match status" value="1"/>
</dbReference>
<dbReference type="InParanoid" id="A0A6I8T3C0"/>
<keyword evidence="7" id="KW-1185">Reference proteome</keyword>
<dbReference type="PROSITE" id="PS00107">
    <property type="entry name" value="PROTEIN_KINASE_ATP"/>
    <property type="match status" value="1"/>
</dbReference>
<feature type="compositionally biased region" description="Acidic residues" evidence="4">
    <location>
        <begin position="1225"/>
        <end position="1235"/>
    </location>
</feature>
<evidence type="ECO:0000256" key="4">
    <source>
        <dbReference type="SAM" id="MobiDB-lite"/>
    </source>
</evidence>
<dbReference type="InterPro" id="IPR017441">
    <property type="entry name" value="Protein_kinase_ATP_BS"/>
</dbReference>
<feature type="region of interest" description="Disordered" evidence="4">
    <location>
        <begin position="392"/>
        <end position="417"/>
    </location>
</feature>
<feature type="region of interest" description="Disordered" evidence="4">
    <location>
        <begin position="1"/>
        <end position="119"/>
    </location>
</feature>
<feature type="compositionally biased region" description="Low complexity" evidence="4">
    <location>
        <begin position="1134"/>
        <end position="1154"/>
    </location>
</feature>
<dbReference type="PROSITE" id="PS50011">
    <property type="entry name" value="PROTEIN_KINASE_DOM"/>
    <property type="match status" value="1"/>
</dbReference>
<dbReference type="SUPFAM" id="SSF56112">
    <property type="entry name" value="Protein kinase-like (PK-like)"/>
    <property type="match status" value="1"/>
</dbReference>
<feature type="compositionally biased region" description="Polar residues" evidence="4">
    <location>
        <begin position="1020"/>
        <end position="1037"/>
    </location>
</feature>
<dbReference type="InterPro" id="IPR050235">
    <property type="entry name" value="CK1_Ser-Thr_kinase"/>
</dbReference>
<keyword evidence="2" id="KW-0547">Nucleotide-binding</keyword>
<feature type="compositionally biased region" description="Basic residues" evidence="4">
    <location>
        <begin position="889"/>
        <end position="906"/>
    </location>
</feature>
<dbReference type="PROSITE" id="PS00108">
    <property type="entry name" value="PROTEIN_KINASE_ST"/>
    <property type="match status" value="1"/>
</dbReference>
<evidence type="ECO:0000256" key="1">
    <source>
        <dbReference type="ARBA" id="ARBA00012513"/>
    </source>
</evidence>
<feature type="compositionally biased region" description="Basic and acidic residues" evidence="4">
    <location>
        <begin position="392"/>
        <end position="401"/>
    </location>
</feature>
<evidence type="ECO:0000313" key="7">
    <source>
        <dbReference type="Proteomes" id="UP000008820"/>
    </source>
</evidence>
<feature type="compositionally biased region" description="Basic residues" evidence="4">
    <location>
        <begin position="79"/>
        <end position="89"/>
    </location>
</feature>
<protein>
    <recommendedName>
        <fullName evidence="1">non-specific serine/threonine protein kinase</fullName>
        <ecNumber evidence="1">2.7.11.1</ecNumber>
    </recommendedName>
</protein>
<feature type="region of interest" description="Disordered" evidence="4">
    <location>
        <begin position="788"/>
        <end position="1196"/>
    </location>
</feature>
<feature type="compositionally biased region" description="Basic and acidic residues" evidence="4">
    <location>
        <begin position="799"/>
        <end position="811"/>
    </location>
</feature>
<keyword evidence="3" id="KW-0067">ATP-binding</keyword>
<feature type="compositionally biased region" description="Low complexity" evidence="4">
    <location>
        <begin position="1179"/>
        <end position="1196"/>
    </location>
</feature>
<reference evidence="6" key="2">
    <citation type="submission" date="2020-05" db="UniProtKB">
        <authorList>
            <consortium name="EnsemblMetazoa"/>
        </authorList>
    </citation>
    <scope>IDENTIFICATION</scope>
    <source>
        <strain evidence="6">LVP_AGWG</strain>
    </source>
</reference>
<feature type="compositionally biased region" description="Acidic residues" evidence="4">
    <location>
        <begin position="813"/>
        <end position="886"/>
    </location>
</feature>
<feature type="domain" description="Protein kinase" evidence="5">
    <location>
        <begin position="153"/>
        <end position="603"/>
    </location>
</feature>
<proteinExistence type="predicted"/>
<evidence type="ECO:0000256" key="3">
    <source>
        <dbReference type="ARBA" id="ARBA00022840"/>
    </source>
</evidence>